<reference evidence="2" key="1">
    <citation type="submission" date="2022-11" db="UniProtKB">
        <authorList>
            <consortium name="WormBaseParasite"/>
        </authorList>
    </citation>
    <scope>IDENTIFICATION</scope>
</reference>
<accession>A0A915KZB8</accession>
<evidence type="ECO:0000313" key="1">
    <source>
        <dbReference type="Proteomes" id="UP000887565"/>
    </source>
</evidence>
<evidence type="ECO:0000313" key="2">
    <source>
        <dbReference type="WBParaSite" id="nRc.2.0.1.t42847-RA"/>
    </source>
</evidence>
<proteinExistence type="predicted"/>
<protein>
    <submittedName>
        <fullName evidence="2">Uncharacterized protein</fullName>
    </submittedName>
</protein>
<keyword evidence="1" id="KW-1185">Reference proteome</keyword>
<dbReference type="AlphaFoldDB" id="A0A915KZB8"/>
<sequence>MVLNCRKEISQKNLMIFMELIMLELRLKCEHYAENQDIMPELVPDLDNAKLMPDHSKQCQNWRRKCQGHFLFCHNNGIQQAREGPCKRWTNS</sequence>
<dbReference type="Proteomes" id="UP000887565">
    <property type="component" value="Unplaced"/>
</dbReference>
<organism evidence="1 2">
    <name type="scientific">Romanomermis culicivorax</name>
    <name type="common">Nematode worm</name>
    <dbReference type="NCBI Taxonomy" id="13658"/>
    <lineage>
        <taxon>Eukaryota</taxon>
        <taxon>Metazoa</taxon>
        <taxon>Ecdysozoa</taxon>
        <taxon>Nematoda</taxon>
        <taxon>Enoplea</taxon>
        <taxon>Dorylaimia</taxon>
        <taxon>Mermithida</taxon>
        <taxon>Mermithoidea</taxon>
        <taxon>Mermithidae</taxon>
        <taxon>Romanomermis</taxon>
    </lineage>
</organism>
<name>A0A915KZB8_ROMCU</name>
<dbReference type="WBParaSite" id="nRc.2.0.1.t42847-RA">
    <property type="protein sequence ID" value="nRc.2.0.1.t42847-RA"/>
    <property type="gene ID" value="nRc.2.0.1.g42847"/>
</dbReference>